<keyword evidence="1 2" id="KW-0802">TPR repeat</keyword>
<feature type="compositionally biased region" description="Low complexity" evidence="3">
    <location>
        <begin position="368"/>
        <end position="377"/>
    </location>
</feature>
<dbReference type="EMBL" id="JBBCAQ010000032">
    <property type="protein sequence ID" value="KAK7584249.1"/>
    <property type="molecule type" value="Genomic_DNA"/>
</dbReference>
<dbReference type="PROSITE" id="PS50005">
    <property type="entry name" value="TPR"/>
    <property type="match status" value="1"/>
</dbReference>
<dbReference type="SUPFAM" id="SSF48452">
    <property type="entry name" value="TPR-like"/>
    <property type="match status" value="1"/>
</dbReference>
<dbReference type="Proteomes" id="UP001367676">
    <property type="component" value="Unassembled WGS sequence"/>
</dbReference>
<feature type="repeat" description="TPR" evidence="2">
    <location>
        <begin position="186"/>
        <end position="219"/>
    </location>
</feature>
<feature type="region of interest" description="Disordered" evidence="3">
    <location>
        <begin position="368"/>
        <end position="409"/>
    </location>
</feature>
<reference evidence="4 5" key="1">
    <citation type="submission" date="2024-03" db="EMBL/GenBank/DDBJ databases">
        <title>Adaptation during the transition from Ophiocordyceps entomopathogen to insect associate is accompanied by gene loss and intensified selection.</title>
        <authorList>
            <person name="Ward C.M."/>
            <person name="Onetto C.A."/>
            <person name="Borneman A.R."/>
        </authorList>
    </citation>
    <scope>NUCLEOTIDE SEQUENCE [LARGE SCALE GENOMIC DNA]</scope>
    <source>
        <strain evidence="4">AWRI1</strain>
        <tissue evidence="4">Single Adult Female</tissue>
    </source>
</reference>
<dbReference type="InterPro" id="IPR019734">
    <property type="entry name" value="TPR_rpt"/>
</dbReference>
<evidence type="ECO:0000313" key="4">
    <source>
        <dbReference type="EMBL" id="KAK7584249.1"/>
    </source>
</evidence>
<dbReference type="InterPro" id="IPR051966">
    <property type="entry name" value="RPAP3"/>
</dbReference>
<evidence type="ECO:0000256" key="2">
    <source>
        <dbReference type="PROSITE-ProRule" id="PRU00339"/>
    </source>
</evidence>
<feature type="compositionally biased region" description="Basic and acidic residues" evidence="3">
    <location>
        <begin position="390"/>
        <end position="406"/>
    </location>
</feature>
<dbReference type="AlphaFoldDB" id="A0AAN9THH6"/>
<organism evidence="4 5">
    <name type="scientific">Parthenolecanium corni</name>
    <dbReference type="NCBI Taxonomy" id="536013"/>
    <lineage>
        <taxon>Eukaryota</taxon>
        <taxon>Metazoa</taxon>
        <taxon>Ecdysozoa</taxon>
        <taxon>Arthropoda</taxon>
        <taxon>Hexapoda</taxon>
        <taxon>Insecta</taxon>
        <taxon>Pterygota</taxon>
        <taxon>Neoptera</taxon>
        <taxon>Paraneoptera</taxon>
        <taxon>Hemiptera</taxon>
        <taxon>Sternorrhyncha</taxon>
        <taxon>Coccoidea</taxon>
        <taxon>Coccidae</taxon>
        <taxon>Parthenolecanium</taxon>
    </lineage>
</organism>
<dbReference type="Gene3D" id="1.25.40.10">
    <property type="entry name" value="Tetratricopeptide repeat domain"/>
    <property type="match status" value="1"/>
</dbReference>
<dbReference type="SMART" id="SM00028">
    <property type="entry name" value="TPR"/>
    <property type="match status" value="3"/>
</dbReference>
<dbReference type="InterPro" id="IPR011990">
    <property type="entry name" value="TPR-like_helical_dom_sf"/>
</dbReference>
<gene>
    <name evidence="4" type="ORF">V9T40_005212</name>
</gene>
<dbReference type="PANTHER" id="PTHR46423">
    <property type="entry name" value="RNA POLYMERASE II-ASSOCIATED PROTEIN 3"/>
    <property type="match status" value="1"/>
</dbReference>
<dbReference type="PANTHER" id="PTHR46423:SF1">
    <property type="entry name" value="RNA POLYMERASE II-ASSOCIATED PROTEIN 3"/>
    <property type="match status" value="1"/>
</dbReference>
<accession>A0AAN9THH6</accession>
<keyword evidence="5" id="KW-1185">Reference proteome</keyword>
<evidence type="ECO:0000256" key="3">
    <source>
        <dbReference type="SAM" id="MobiDB-lite"/>
    </source>
</evidence>
<evidence type="ECO:0000256" key="1">
    <source>
        <dbReference type="ARBA" id="ARBA00022803"/>
    </source>
</evidence>
<evidence type="ECO:0000313" key="5">
    <source>
        <dbReference type="Proteomes" id="UP001367676"/>
    </source>
</evidence>
<feature type="region of interest" description="Disordered" evidence="3">
    <location>
        <begin position="423"/>
        <end position="442"/>
    </location>
</feature>
<sequence>MPNRQVEADVDVMSANNSCDMPQYDVFNFEESPRKCIDDGLLRLATFNERENNNSENLELDKLPQILYEEVQSSISDWEIYMFCKEHEVLTKSVSSIEKLPDVRGCETVIQYPERSSIANSSFSCSNIEIRSHENIWTDDMSEEQKSKRKLYADAEKGRGNIAYREGDYTKACEHYSNSISAVPLKEVYNNRAQASIKMEKYSSALPDLNEVLKQDPLNLKALNRRAVCRHRIGMFHEALCDLQSVLDLNPKSKEALELLADVNGDIAGLKGRKYRMRLISDRYKTFEVDVSQLPVYAEYDGIYILEVDKSGCAKSCVCSYCIAEDQCSRYRSNTLRIKERPRWQRLTSQLLTELHLNVNATVTNATTSTNNAVSTNRCENSKNESSQLADDKVRSIRSRGTDSRRISPPQVRVNEKIGIDEKNSTANVSTSNSVSANCDENSKNKYSKLVDNTAGNSQNTSVDQSHEKLLRKKNLINAVHNSYNSSKSTSANVISTASINVIALPAASPSISQTKSMKDSQNLNHQRANSVENAMQTLQLEDSFLQNGDVEFDSRLDEATLKSLINFVCINFKLEDDWPTMSQYLRAIAELERFKIIISFIDSQTKNEIMSVFDKAINMKLEQASDLRSMFFASLNIADLFY</sequence>
<comment type="caution">
    <text evidence="4">The sequence shown here is derived from an EMBL/GenBank/DDBJ whole genome shotgun (WGS) entry which is preliminary data.</text>
</comment>
<feature type="compositionally biased region" description="Low complexity" evidence="3">
    <location>
        <begin position="425"/>
        <end position="438"/>
    </location>
</feature>
<name>A0AAN9THH6_9HEMI</name>
<proteinExistence type="predicted"/>
<dbReference type="GO" id="GO:0101031">
    <property type="term" value="C:protein folding chaperone complex"/>
    <property type="evidence" value="ECO:0007669"/>
    <property type="project" value="TreeGrafter"/>
</dbReference>
<protein>
    <submittedName>
        <fullName evidence="4">Uncharacterized protein</fullName>
    </submittedName>
</protein>